<accession>Q726Y5</accession>
<dbReference type="Gene3D" id="3.90.550.10">
    <property type="entry name" value="Spore Coat Polysaccharide Biosynthesis Protein SpsA, Chain A"/>
    <property type="match status" value="1"/>
</dbReference>
<evidence type="ECO:0000313" key="1">
    <source>
        <dbReference type="EMBL" id="AAS97442.1"/>
    </source>
</evidence>
<dbReference type="STRING" id="882.DVU_2971"/>
<dbReference type="InterPro" id="IPR029044">
    <property type="entry name" value="Nucleotide-diphossugar_trans"/>
</dbReference>
<evidence type="ECO:0000313" key="2">
    <source>
        <dbReference type="Proteomes" id="UP000002194"/>
    </source>
</evidence>
<name>Q726Y5_NITV2</name>
<dbReference type="GO" id="GO:0016757">
    <property type="term" value="F:glycosyltransferase activity"/>
    <property type="evidence" value="ECO:0007669"/>
    <property type="project" value="InterPro"/>
</dbReference>
<dbReference type="SUPFAM" id="SSF53448">
    <property type="entry name" value="Nucleotide-diphospho-sugar transferases"/>
    <property type="match status" value="1"/>
</dbReference>
<dbReference type="EMBL" id="AE017285">
    <property type="protein sequence ID" value="AAS97442.1"/>
    <property type="molecule type" value="Genomic_DNA"/>
</dbReference>
<dbReference type="HOGENOM" id="CLU_986028_0_0_7"/>
<dbReference type="Proteomes" id="UP000002194">
    <property type="component" value="Chromosome"/>
</dbReference>
<protein>
    <submittedName>
        <fullName evidence="1">Glycosyl transferase, family 8</fullName>
    </submittedName>
</protein>
<dbReference type="Pfam" id="PF01501">
    <property type="entry name" value="Glyco_transf_8"/>
    <property type="match status" value="1"/>
</dbReference>
<dbReference type="OrthoDB" id="5446465at2"/>
<dbReference type="AlphaFoldDB" id="Q726Y5"/>
<dbReference type="PaxDb" id="882-DVU_2971"/>
<sequence>MCGAQRPCCGYDLSLKHSRRKAPTMKVVFCIDDNPRYLLMLRVAVRSLRLLHPDITCVCVYAGDDTGVMDAVREEGVLLARYRPVLDATTIPAAFHRCIGCFLKLELALVPELAAESHVLYCDSDVLFRRPLDDLLALRPPYMGMAREDTAPFFHDHAELDYMWRGRRYVVPLPFPIWTYSSGVVLFNLERLRRHDHVHNFLAFCAGNVQRIGNLDQSLLNYFFGKRITKLDPRWNCPPYRQAALAEGHIIHFHGPKPWDTGQALWRDLRINHYGVLREEWLDWLTSEERSRVRVWEASTHEA</sequence>
<keyword evidence="1" id="KW-0808">Transferase</keyword>
<keyword evidence="2" id="KW-1185">Reference proteome</keyword>
<gene>
    <name evidence="1" type="ordered locus">DVU_2971</name>
</gene>
<organism evidence="1 2">
    <name type="scientific">Nitratidesulfovibrio vulgaris (strain ATCC 29579 / DSM 644 / CCUG 34227 / NCIMB 8303 / VKM B-1760 / Hildenborough)</name>
    <name type="common">Desulfovibrio vulgaris</name>
    <dbReference type="NCBI Taxonomy" id="882"/>
    <lineage>
        <taxon>Bacteria</taxon>
        <taxon>Pseudomonadati</taxon>
        <taxon>Thermodesulfobacteriota</taxon>
        <taxon>Desulfovibrionia</taxon>
        <taxon>Desulfovibrionales</taxon>
        <taxon>Desulfovibrionaceae</taxon>
        <taxon>Nitratidesulfovibrio</taxon>
    </lineage>
</organism>
<proteinExistence type="predicted"/>
<reference evidence="1 2" key="1">
    <citation type="journal article" date="2004" name="Nat. Biotechnol.">
        <title>The genome sequence of the anaerobic, sulfate-reducing bacterium Desulfovibrio vulgaris Hildenborough.</title>
        <authorList>
            <person name="Heidelberg J.F."/>
            <person name="Seshadri R."/>
            <person name="Haveman S.A."/>
            <person name="Hemme C.L."/>
            <person name="Paulsen I.T."/>
            <person name="Kolonay J.F."/>
            <person name="Eisen J.A."/>
            <person name="Ward N."/>
            <person name="Methe B."/>
            <person name="Brinkac L.M."/>
            <person name="Daugherty S.C."/>
            <person name="Deboy R.T."/>
            <person name="Dodson R.J."/>
            <person name="Durkin A.S."/>
            <person name="Madupu R."/>
            <person name="Nelson W.C."/>
            <person name="Sullivan S.A."/>
            <person name="Fouts D."/>
            <person name="Haft D.H."/>
            <person name="Selengut J."/>
            <person name="Peterson J.D."/>
            <person name="Davidsen T.M."/>
            <person name="Zafar N."/>
            <person name="Zhou L."/>
            <person name="Radune D."/>
            <person name="Dimitrov G."/>
            <person name="Hance M."/>
            <person name="Tran K."/>
            <person name="Khouri H."/>
            <person name="Gill J."/>
            <person name="Utterback T.R."/>
            <person name="Feldblyum T.V."/>
            <person name="Wall J.D."/>
            <person name="Voordouw G."/>
            <person name="Fraser C.M."/>
        </authorList>
    </citation>
    <scope>NUCLEOTIDE SEQUENCE [LARGE SCALE GENOMIC DNA]</scope>
    <source>
        <strain evidence="2">ATCC 29579 / DSM 644 / NCIMB 8303 / VKM B-1760 / Hildenborough</strain>
    </source>
</reference>
<dbReference type="eggNOG" id="COG1442">
    <property type="taxonomic scope" value="Bacteria"/>
</dbReference>
<dbReference type="EnsemblBacteria" id="AAS97442">
    <property type="protein sequence ID" value="AAS97442"/>
    <property type="gene ID" value="DVU_2971"/>
</dbReference>
<dbReference type="KEGG" id="dvu:DVU_2971"/>
<dbReference type="PATRIC" id="fig|882.5.peg.2690"/>
<dbReference type="InterPro" id="IPR002495">
    <property type="entry name" value="Glyco_trans_8"/>
</dbReference>